<keyword evidence="3" id="KW-1185">Reference proteome</keyword>
<dbReference type="Proteomes" id="UP001596504">
    <property type="component" value="Unassembled WGS sequence"/>
</dbReference>
<dbReference type="NCBIfam" id="TIGR03083">
    <property type="entry name" value="maleylpyruvate isomerase family mycothiol-dependent enzyme"/>
    <property type="match status" value="1"/>
</dbReference>
<reference evidence="3" key="1">
    <citation type="journal article" date="2019" name="Int. J. Syst. Evol. Microbiol.">
        <title>The Global Catalogue of Microorganisms (GCM) 10K type strain sequencing project: providing services to taxonomists for standard genome sequencing and annotation.</title>
        <authorList>
            <consortium name="The Broad Institute Genomics Platform"/>
            <consortium name="The Broad Institute Genome Sequencing Center for Infectious Disease"/>
            <person name="Wu L."/>
            <person name="Ma J."/>
        </authorList>
    </citation>
    <scope>NUCLEOTIDE SEQUENCE [LARGE SCALE GENOMIC DNA]</scope>
    <source>
        <strain evidence="3">WLHS5</strain>
    </source>
</reference>
<proteinExistence type="predicted"/>
<dbReference type="InterPro" id="IPR017520">
    <property type="entry name" value="CHP03086"/>
</dbReference>
<sequence length="185" mass="20199">MNAAAVAPRALALFVDAVERTPPEAWDRTSNLGEWSVRELVGHATGSADKLVRLSERGEFGGFSEPADYFCDDPAARLREIQQRLREVLGAADLEAPCSSPQGEVPLRRAMSFPVADLAIHSWDLHRSRGADAELPEDVLVFCREMVDAIPDEVMRRPGSFGPARPAPESATPTARLMAHLGREV</sequence>
<evidence type="ECO:0000313" key="2">
    <source>
        <dbReference type="EMBL" id="MFC7343213.1"/>
    </source>
</evidence>
<accession>A0ABW2LPC6</accession>
<dbReference type="InterPro" id="IPR024344">
    <property type="entry name" value="MDMPI_metal-binding"/>
</dbReference>
<evidence type="ECO:0000259" key="1">
    <source>
        <dbReference type="Pfam" id="PF11716"/>
    </source>
</evidence>
<dbReference type="NCBIfam" id="TIGR03086">
    <property type="entry name" value="TIGR03086 family metal-binding protein"/>
    <property type="match status" value="1"/>
</dbReference>
<name>A0ABW2LPC6_9PSEU</name>
<evidence type="ECO:0000313" key="3">
    <source>
        <dbReference type="Proteomes" id="UP001596504"/>
    </source>
</evidence>
<gene>
    <name evidence="2" type="ORF">ACFQRI_17570</name>
</gene>
<dbReference type="EMBL" id="JBHTCJ010000008">
    <property type="protein sequence ID" value="MFC7343213.1"/>
    <property type="molecule type" value="Genomic_DNA"/>
</dbReference>
<dbReference type="Gene3D" id="1.20.120.450">
    <property type="entry name" value="dinb family like domain"/>
    <property type="match status" value="1"/>
</dbReference>
<dbReference type="InterPro" id="IPR034660">
    <property type="entry name" value="DinB/YfiT-like"/>
</dbReference>
<organism evidence="2 3">
    <name type="scientific">Saccharopolyspora griseoalba</name>
    <dbReference type="NCBI Taxonomy" id="1431848"/>
    <lineage>
        <taxon>Bacteria</taxon>
        <taxon>Bacillati</taxon>
        <taxon>Actinomycetota</taxon>
        <taxon>Actinomycetes</taxon>
        <taxon>Pseudonocardiales</taxon>
        <taxon>Pseudonocardiaceae</taxon>
        <taxon>Saccharopolyspora</taxon>
    </lineage>
</organism>
<dbReference type="SUPFAM" id="SSF109854">
    <property type="entry name" value="DinB/YfiT-like putative metalloenzymes"/>
    <property type="match status" value="1"/>
</dbReference>
<dbReference type="Pfam" id="PF11716">
    <property type="entry name" value="MDMPI_N"/>
    <property type="match status" value="1"/>
</dbReference>
<protein>
    <submittedName>
        <fullName evidence="2">TIGR03086 family metal-binding protein</fullName>
    </submittedName>
</protein>
<feature type="domain" description="Mycothiol-dependent maleylpyruvate isomerase metal-binding" evidence="1">
    <location>
        <begin position="11"/>
        <end position="125"/>
    </location>
</feature>
<dbReference type="RefSeq" id="WP_380669869.1">
    <property type="nucleotide sequence ID" value="NZ_JBHTCJ010000008.1"/>
</dbReference>
<dbReference type="InterPro" id="IPR017517">
    <property type="entry name" value="Maleyloyr_isom"/>
</dbReference>
<comment type="caution">
    <text evidence="2">The sequence shown here is derived from an EMBL/GenBank/DDBJ whole genome shotgun (WGS) entry which is preliminary data.</text>
</comment>